<evidence type="ECO:0000313" key="13">
    <source>
        <dbReference type="EMBL" id="OOF36366.1"/>
    </source>
</evidence>
<dbReference type="Pfam" id="PF01389">
    <property type="entry name" value="OmpA_membrane"/>
    <property type="match status" value="1"/>
</dbReference>
<feature type="disulfide bond" evidence="11">
    <location>
        <begin position="332"/>
        <end position="344"/>
    </location>
</feature>
<keyword evidence="6 11" id="KW-0406">Ion transport</keyword>
<dbReference type="GO" id="GO:0051701">
    <property type="term" value="P:biological process involved in interaction with host"/>
    <property type="evidence" value="ECO:0007669"/>
    <property type="project" value="UniProtKB-ARBA"/>
</dbReference>
<keyword evidence="3 11" id="KW-0813">Transport</keyword>
<dbReference type="GO" id="GO:0009279">
    <property type="term" value="C:cell outer membrane"/>
    <property type="evidence" value="ECO:0007669"/>
    <property type="project" value="UniProtKB-SubCell"/>
</dbReference>
<comment type="function">
    <text evidence="11">With TolR probably plays a role in maintaining the position of the peptidoglycan cell wall in the periplasm. Acts as a porin with low permeability that allows slow penetration of small solutes; an internal gate slows down solute passage.</text>
</comment>
<dbReference type="NCBIfam" id="NF008071">
    <property type="entry name" value="PRK10808.1"/>
    <property type="match status" value="1"/>
</dbReference>
<dbReference type="Gene3D" id="2.40.160.20">
    <property type="match status" value="1"/>
</dbReference>
<gene>
    <name evidence="11" type="primary">ompA</name>
    <name evidence="13" type="ORF">BKK48_06345</name>
</gene>
<keyword evidence="10 11" id="KW-0998">Cell outer membrane</keyword>
<feature type="chain" id="PRO_5026403187" description="Outer membrane protein A" evidence="11">
    <location>
        <begin position="22"/>
        <end position="359"/>
    </location>
</feature>
<dbReference type="RefSeq" id="WP_077427303.1">
    <property type="nucleotide sequence ID" value="NZ_MLHH01000012.1"/>
</dbReference>
<dbReference type="PANTHER" id="PTHR30329:SF21">
    <property type="entry name" value="LIPOPROTEIN YIAD-RELATED"/>
    <property type="match status" value="1"/>
</dbReference>
<dbReference type="InterPro" id="IPR050330">
    <property type="entry name" value="Bact_OuterMem_StrucFunc"/>
</dbReference>
<dbReference type="Gene3D" id="3.30.1330.60">
    <property type="entry name" value="OmpA-like domain"/>
    <property type="match status" value="1"/>
</dbReference>
<dbReference type="PROSITE" id="PS51123">
    <property type="entry name" value="OMPA_2"/>
    <property type="match status" value="1"/>
</dbReference>
<evidence type="ECO:0000259" key="12">
    <source>
        <dbReference type="PROSITE" id="PS51123"/>
    </source>
</evidence>
<dbReference type="GO" id="GO:0015288">
    <property type="term" value="F:porin activity"/>
    <property type="evidence" value="ECO:0007669"/>
    <property type="project" value="UniProtKB-UniRule"/>
</dbReference>
<comment type="caution">
    <text evidence="13">The sequence shown here is derived from an EMBL/GenBank/DDBJ whole genome shotgun (WGS) entry which is preliminary data.</text>
</comment>
<feature type="domain" description="OmpA-like" evidence="12">
    <location>
        <begin position="233"/>
        <end position="359"/>
    </location>
</feature>
<keyword evidence="11" id="KW-0732">Signal</keyword>
<dbReference type="InterPro" id="IPR006664">
    <property type="entry name" value="OMP_bac"/>
</dbReference>
<keyword evidence="4 11" id="KW-1134">Transmembrane beta strand</keyword>
<evidence type="ECO:0000256" key="11">
    <source>
        <dbReference type="HAMAP-Rule" id="MF_00842"/>
    </source>
</evidence>
<feature type="site" description="Part of salt bridge gating mechanism" evidence="11">
    <location>
        <position position="186"/>
    </location>
</feature>
<keyword evidence="5 11" id="KW-0812">Transmembrane</keyword>
<name>A0A1V3I9C0_9PAST</name>
<evidence type="ECO:0000256" key="3">
    <source>
        <dbReference type="ARBA" id="ARBA00022448"/>
    </source>
</evidence>
<dbReference type="InterPro" id="IPR011250">
    <property type="entry name" value="OMP/PagP_B-barrel"/>
</dbReference>
<dbReference type="HAMAP" id="MF_00842">
    <property type="entry name" value="OmpA"/>
    <property type="match status" value="1"/>
</dbReference>
<dbReference type="STRING" id="1908258.BKK48_06345"/>
<dbReference type="GO" id="GO:0046930">
    <property type="term" value="C:pore complex"/>
    <property type="evidence" value="ECO:0007669"/>
    <property type="project" value="UniProtKB-KW"/>
</dbReference>
<evidence type="ECO:0000313" key="14">
    <source>
        <dbReference type="Proteomes" id="UP000189437"/>
    </source>
</evidence>
<evidence type="ECO:0000256" key="10">
    <source>
        <dbReference type="ARBA" id="ARBA00023237"/>
    </source>
</evidence>
<dbReference type="PRINTS" id="PR01022">
    <property type="entry name" value="OUTRMMBRANEA"/>
</dbReference>
<feature type="signal peptide" evidence="11">
    <location>
        <begin position="1"/>
        <end position="21"/>
    </location>
</feature>
<keyword evidence="7 11" id="KW-0626">Porin</keyword>
<comment type="subcellular location">
    <subcellularLocation>
        <location evidence="1 11">Cell outer membrane</location>
        <topology evidence="1 11">Multi-pass membrane protein</topology>
    </subcellularLocation>
</comment>
<dbReference type="InterPro" id="IPR036737">
    <property type="entry name" value="OmpA-like_sf"/>
</dbReference>
<evidence type="ECO:0000256" key="4">
    <source>
        <dbReference type="ARBA" id="ARBA00022452"/>
    </source>
</evidence>
<comment type="subunit">
    <text evidence="11">Monomer and homodimer.</text>
</comment>
<reference evidence="13 14" key="1">
    <citation type="submission" date="2016-10" db="EMBL/GenBank/DDBJ databases">
        <title>Rodentibacter gen. nov. and new species.</title>
        <authorList>
            <person name="Christensen H."/>
        </authorList>
    </citation>
    <scope>NUCLEOTIDE SEQUENCE [LARGE SCALE GENOMIC DNA]</scope>
    <source>
        <strain evidence="13 14">Ac69</strain>
    </source>
</reference>
<dbReference type="CDD" id="cd07185">
    <property type="entry name" value="OmpA_C-like"/>
    <property type="match status" value="1"/>
</dbReference>
<accession>A0A1V3I9C0</accession>
<dbReference type="InterPro" id="IPR002368">
    <property type="entry name" value="OmpA"/>
</dbReference>
<dbReference type="OrthoDB" id="1149075at2"/>
<protein>
    <recommendedName>
        <fullName evidence="11">Outer membrane protein A</fullName>
    </recommendedName>
    <alternativeName>
        <fullName evidence="11">Outer membrane porin A</fullName>
    </alternativeName>
</protein>
<evidence type="ECO:0000256" key="1">
    <source>
        <dbReference type="ARBA" id="ARBA00004571"/>
    </source>
</evidence>
<dbReference type="SUPFAM" id="SSF56925">
    <property type="entry name" value="OMPA-like"/>
    <property type="match status" value="1"/>
</dbReference>
<dbReference type="Pfam" id="PF00691">
    <property type="entry name" value="OmpA"/>
    <property type="match status" value="1"/>
</dbReference>
<dbReference type="PANTHER" id="PTHR30329">
    <property type="entry name" value="STATOR ELEMENT OF FLAGELLAR MOTOR COMPLEX"/>
    <property type="match status" value="1"/>
</dbReference>
<keyword evidence="14" id="KW-1185">Reference proteome</keyword>
<dbReference type="EMBL" id="MLHH01000012">
    <property type="protein sequence ID" value="OOF36366.1"/>
    <property type="molecule type" value="Genomic_DNA"/>
</dbReference>
<comment type="domain">
    <text evidence="11">The extracellular loops are most variable in sequence, and in some bacteria confer sensitivity to phage and/or colicins.</text>
</comment>
<dbReference type="PRINTS" id="PR01021">
    <property type="entry name" value="OMPADOMAIN"/>
</dbReference>
<organism evidence="13 14">
    <name type="scientific">Rodentibacter heidelbergensis</name>
    <dbReference type="NCBI Taxonomy" id="1908258"/>
    <lineage>
        <taxon>Bacteria</taxon>
        <taxon>Pseudomonadati</taxon>
        <taxon>Pseudomonadota</taxon>
        <taxon>Gammaproteobacteria</taxon>
        <taxon>Pasteurellales</taxon>
        <taxon>Pasteurellaceae</taxon>
        <taxon>Rodentibacter</taxon>
    </lineage>
</organism>
<feature type="site" description="Part of salt bridge gating mechanism" evidence="11">
    <location>
        <position position="85"/>
    </location>
</feature>
<dbReference type="InterPro" id="IPR006665">
    <property type="entry name" value="OmpA-like"/>
</dbReference>
<proteinExistence type="inferred from homology"/>
<evidence type="ECO:0000256" key="6">
    <source>
        <dbReference type="ARBA" id="ARBA00023065"/>
    </source>
</evidence>
<dbReference type="InterPro" id="IPR000498">
    <property type="entry name" value="OmpA-like_TM_dom"/>
</dbReference>
<keyword evidence="9 11" id="KW-1015">Disulfide bond</keyword>
<comment type="similarity">
    <text evidence="2 11">Belongs to the outer membrane OOP (TC 1.B.6) superfamily. OmpA family.</text>
</comment>
<dbReference type="PROSITE" id="PS01068">
    <property type="entry name" value="OMPA_1"/>
    <property type="match status" value="1"/>
</dbReference>
<evidence type="ECO:0000256" key="2">
    <source>
        <dbReference type="ARBA" id="ARBA00005710"/>
    </source>
</evidence>
<dbReference type="Proteomes" id="UP000189437">
    <property type="component" value="Unassembled WGS sequence"/>
</dbReference>
<evidence type="ECO:0000256" key="7">
    <source>
        <dbReference type="ARBA" id="ARBA00023114"/>
    </source>
</evidence>
<sequence precursor="true">MKKTAIALVVAGFAAASVAQAAPQENTFYVGVKAGQASFHDGLRANSDHNKADRYGDGYKRNSFTYGVFGGYQILNRDNLGLAVELGYDDFGRAKFRTDAQTTVKHTNHGAHLSLKGSYGLGGLVSALEGLDFYGRAGAALVRSDYKFYNNGNRNHAKGAHSLKVSPMFAAGFEYALPSLPELAFRLEYQWLTSVGKDNKLAENADYTPWIGSINAGLSYRFGQGAPVVAPEVVSKTFNLNSDVTFAFGKANLKPEAKATLDGIYGEIAQVNSAKVAVAGYTDRIGKDAANLKLSQRRADSVANYLVSKGVGAQDITATGYGEANPVTGATCDAVKGRKALIACLAPDRRVEIAVNGTK</sequence>
<keyword evidence="8 11" id="KW-0472">Membrane</keyword>
<evidence type="ECO:0000256" key="9">
    <source>
        <dbReference type="ARBA" id="ARBA00023157"/>
    </source>
</evidence>
<dbReference type="FunFam" id="3.30.1330.60:FF:000004">
    <property type="entry name" value="Outer membrane protein A"/>
    <property type="match status" value="1"/>
</dbReference>
<dbReference type="AlphaFoldDB" id="A0A1V3I9C0"/>
<dbReference type="SUPFAM" id="SSF103088">
    <property type="entry name" value="OmpA-like"/>
    <property type="match status" value="1"/>
</dbReference>
<dbReference type="InterPro" id="IPR006690">
    <property type="entry name" value="OMPA-like_CS"/>
</dbReference>
<evidence type="ECO:0000256" key="5">
    <source>
        <dbReference type="ARBA" id="ARBA00022692"/>
    </source>
</evidence>
<evidence type="ECO:0000256" key="8">
    <source>
        <dbReference type="ARBA" id="ARBA00023136"/>
    </source>
</evidence>
<dbReference type="GO" id="GO:0034220">
    <property type="term" value="P:monoatomic ion transmembrane transport"/>
    <property type="evidence" value="ECO:0007669"/>
    <property type="project" value="UniProtKB-UniRule"/>
</dbReference>